<proteinExistence type="predicted"/>
<keyword evidence="5" id="KW-1185">Reference proteome</keyword>
<dbReference type="PANTHER" id="PTHR22803">
    <property type="entry name" value="MANNOSE, PHOSPHOLIPASE, LECTIN RECEPTOR RELATED"/>
    <property type="match status" value="1"/>
</dbReference>
<dbReference type="InterPro" id="IPR016186">
    <property type="entry name" value="C-type_lectin-like/link_sf"/>
</dbReference>
<dbReference type="Proteomes" id="UP000694389">
    <property type="component" value="Unassembled WGS sequence"/>
</dbReference>
<dbReference type="GeneTree" id="ENSGT01020000230338"/>
<dbReference type="PROSITE" id="PS50041">
    <property type="entry name" value="C_TYPE_LECTIN_2"/>
    <property type="match status" value="1"/>
</dbReference>
<reference evidence="4" key="2">
    <citation type="submission" date="2025-09" db="UniProtKB">
        <authorList>
            <consortium name="Ensembl"/>
        </authorList>
    </citation>
    <scope>IDENTIFICATION</scope>
</reference>
<keyword evidence="1" id="KW-0430">Lectin</keyword>
<dbReference type="CDD" id="cd03590">
    <property type="entry name" value="CLECT_DC-SIGN_like"/>
    <property type="match status" value="1"/>
</dbReference>
<dbReference type="OMA" id="INCSHRI"/>
<dbReference type="InterPro" id="IPR018378">
    <property type="entry name" value="C-type_lectin_CS"/>
</dbReference>
<dbReference type="Pfam" id="PF00059">
    <property type="entry name" value="Lectin_C"/>
    <property type="match status" value="1"/>
</dbReference>
<accession>A0A8P4KBX0</accession>
<reference evidence="4" key="1">
    <citation type="submission" date="2025-08" db="UniProtKB">
        <authorList>
            <consortium name="Ensembl"/>
        </authorList>
    </citation>
    <scope>IDENTIFICATION</scope>
</reference>
<dbReference type="Ensembl" id="ENSDLAT00005077571.1">
    <property type="protein sequence ID" value="ENSDLAP00005066890.1"/>
    <property type="gene ID" value="ENSDLAG00005028809.1"/>
</dbReference>
<evidence type="ECO:0000313" key="4">
    <source>
        <dbReference type="Ensembl" id="ENSDLAP00005066890.1"/>
    </source>
</evidence>
<dbReference type="SMART" id="SM00034">
    <property type="entry name" value="CLECT"/>
    <property type="match status" value="1"/>
</dbReference>
<dbReference type="InterPro" id="IPR050111">
    <property type="entry name" value="C-type_lectin/snaclec_domain"/>
</dbReference>
<dbReference type="InterPro" id="IPR001304">
    <property type="entry name" value="C-type_lectin-like"/>
</dbReference>
<evidence type="ECO:0000259" key="3">
    <source>
        <dbReference type="PROSITE" id="PS50041"/>
    </source>
</evidence>
<keyword evidence="2" id="KW-1015">Disulfide bond</keyword>
<dbReference type="SUPFAM" id="SSF56436">
    <property type="entry name" value="C-type lectin-like"/>
    <property type="match status" value="1"/>
</dbReference>
<dbReference type="InterPro" id="IPR016187">
    <property type="entry name" value="CTDL_fold"/>
</dbReference>
<dbReference type="AlphaFoldDB" id="A0A8P4KBX0"/>
<sequence length="219" mass="24526">MAVSFHSSESDISVALGEYQEFPRPEPEDAAAERAPKLKLRHVSVVLLSFGLLCVLQGVLNISLRLALSEPTDKGETEEESCPQDWLTFGSSCYYISWQGKSWDDSRQDCLQRDADLVIINSIQEQAFLTGFTEAAWVGMTDRKKEGTWVWVDGAPVNKDELRWALGQPDGAYGGEDCGDIRTMIHFIGLNDYNCSVRNRWICEKTVDGQTGSIYYLNA</sequence>
<evidence type="ECO:0000313" key="5">
    <source>
        <dbReference type="Proteomes" id="UP000694389"/>
    </source>
</evidence>
<organism evidence="4 5">
    <name type="scientific">Dicentrarchus labrax</name>
    <name type="common">European seabass</name>
    <name type="synonym">Morone labrax</name>
    <dbReference type="NCBI Taxonomy" id="13489"/>
    <lineage>
        <taxon>Eukaryota</taxon>
        <taxon>Metazoa</taxon>
        <taxon>Chordata</taxon>
        <taxon>Craniata</taxon>
        <taxon>Vertebrata</taxon>
        <taxon>Euteleostomi</taxon>
        <taxon>Actinopterygii</taxon>
        <taxon>Neopterygii</taxon>
        <taxon>Teleostei</taxon>
        <taxon>Neoteleostei</taxon>
        <taxon>Acanthomorphata</taxon>
        <taxon>Eupercaria</taxon>
        <taxon>Moronidae</taxon>
        <taxon>Dicentrarchus</taxon>
    </lineage>
</organism>
<evidence type="ECO:0000256" key="1">
    <source>
        <dbReference type="ARBA" id="ARBA00022734"/>
    </source>
</evidence>
<feature type="domain" description="C-type lectin" evidence="3">
    <location>
        <begin position="89"/>
        <end position="204"/>
    </location>
</feature>
<name>A0A8P4KBX0_DICLA</name>
<dbReference type="InterPro" id="IPR033989">
    <property type="entry name" value="CD209-like_CTLD"/>
</dbReference>
<dbReference type="RefSeq" id="XP_051242416.1">
    <property type="nucleotide sequence ID" value="XM_051386456.1"/>
</dbReference>
<dbReference type="Gene3D" id="3.10.100.10">
    <property type="entry name" value="Mannose-Binding Protein A, subunit A"/>
    <property type="match status" value="1"/>
</dbReference>
<protein>
    <recommendedName>
        <fullName evidence="3">C-type lectin domain-containing protein</fullName>
    </recommendedName>
</protein>
<dbReference type="GO" id="GO:0030246">
    <property type="term" value="F:carbohydrate binding"/>
    <property type="evidence" value="ECO:0007669"/>
    <property type="project" value="UniProtKB-KW"/>
</dbReference>
<gene>
    <name evidence="4" type="primary">LOC127355504</name>
</gene>
<dbReference type="GeneID" id="127355504"/>
<dbReference type="PROSITE" id="PS00615">
    <property type="entry name" value="C_TYPE_LECTIN_1"/>
    <property type="match status" value="1"/>
</dbReference>
<evidence type="ECO:0000256" key="2">
    <source>
        <dbReference type="ARBA" id="ARBA00023157"/>
    </source>
</evidence>